<organism evidence="3 4">
    <name type="scientific">Cohnella faecalis</name>
    <dbReference type="NCBI Taxonomy" id="2315694"/>
    <lineage>
        <taxon>Bacteria</taxon>
        <taxon>Bacillati</taxon>
        <taxon>Bacillota</taxon>
        <taxon>Bacilli</taxon>
        <taxon>Bacillales</taxon>
        <taxon>Paenibacillaceae</taxon>
        <taxon>Cohnella</taxon>
    </lineage>
</organism>
<dbReference type="AlphaFoldDB" id="A0A398CIW5"/>
<dbReference type="SUPFAM" id="SSF51735">
    <property type="entry name" value="NAD(P)-binding Rossmann-fold domains"/>
    <property type="match status" value="1"/>
</dbReference>
<evidence type="ECO:0000313" key="3">
    <source>
        <dbReference type="EMBL" id="RIE02325.1"/>
    </source>
</evidence>
<dbReference type="Proteomes" id="UP000266340">
    <property type="component" value="Unassembled WGS sequence"/>
</dbReference>
<accession>A0A398CIW5</accession>
<evidence type="ECO:0000259" key="2">
    <source>
        <dbReference type="Pfam" id="PF01370"/>
    </source>
</evidence>
<proteinExistence type="inferred from homology"/>
<dbReference type="Gene3D" id="3.40.50.720">
    <property type="entry name" value="NAD(P)-binding Rossmann-like Domain"/>
    <property type="match status" value="1"/>
</dbReference>
<name>A0A398CIW5_9BACL</name>
<evidence type="ECO:0000256" key="1">
    <source>
        <dbReference type="ARBA" id="ARBA00007637"/>
    </source>
</evidence>
<gene>
    <name evidence="3" type="ORF">D3H35_16535</name>
</gene>
<dbReference type="PANTHER" id="PTHR43000">
    <property type="entry name" value="DTDP-D-GLUCOSE 4,6-DEHYDRATASE-RELATED"/>
    <property type="match status" value="1"/>
</dbReference>
<dbReference type="OrthoDB" id="9776016at2"/>
<dbReference type="InterPro" id="IPR001509">
    <property type="entry name" value="Epimerase_deHydtase"/>
</dbReference>
<comment type="caution">
    <text evidence="3">The sequence shown here is derived from an EMBL/GenBank/DDBJ whole genome shotgun (WGS) entry which is preliminary data.</text>
</comment>
<feature type="domain" description="NAD-dependent epimerase/dehydratase" evidence="2">
    <location>
        <begin position="3"/>
        <end position="227"/>
    </location>
</feature>
<dbReference type="EMBL" id="QXJM01000039">
    <property type="protein sequence ID" value="RIE02325.1"/>
    <property type="molecule type" value="Genomic_DNA"/>
</dbReference>
<sequence>MRILIIGGTGFIGPYVVKELHEEGHTLAMFNRGHAPLELSDVTVIQGDIESLADYKSEFQRFAPDVVVHMIAYTERDAHTAVSLFAGIAKRIVVLSSMDVYRAYGIVIGLEDAPPLPIPLDEQSPLRERLYPYGGDYEKILVERVMLNQAALLPATVLRLPMVYGPGDPSHRLYKYVKRKLDNRSVLVLDEGFAHWRASRGYVENVAHAIAVAAVSPVTGNRVYNVGEEDAHTEKEWAHAIARTLMWEVEVYTAAKSELPSELANRLLRTEQDWITNTSLIRKELGYKEIVAPEAALLATVQWEAANPPAALHPKDYPLLNYEDEDSFLSNCLK</sequence>
<comment type="similarity">
    <text evidence="1">Belongs to the NAD(P)-dependent epimerase/dehydratase family.</text>
</comment>
<dbReference type="RefSeq" id="WP_119150366.1">
    <property type="nucleotide sequence ID" value="NZ_JBHSOV010000028.1"/>
</dbReference>
<dbReference type="InterPro" id="IPR036291">
    <property type="entry name" value="NAD(P)-bd_dom_sf"/>
</dbReference>
<keyword evidence="4" id="KW-1185">Reference proteome</keyword>
<evidence type="ECO:0000313" key="4">
    <source>
        <dbReference type="Proteomes" id="UP000266340"/>
    </source>
</evidence>
<reference evidence="3 4" key="1">
    <citation type="submission" date="2018-09" db="EMBL/GenBank/DDBJ databases">
        <title>Cohnella cavernae sp. nov., isolated from a karst cave.</title>
        <authorList>
            <person name="Zhu H."/>
        </authorList>
    </citation>
    <scope>NUCLEOTIDE SEQUENCE [LARGE SCALE GENOMIC DNA]</scope>
    <source>
        <strain evidence="3 4">K2E09-144</strain>
    </source>
</reference>
<protein>
    <submittedName>
        <fullName evidence="3">NAD-dependent epimerase/dehydratase family protein</fullName>
    </submittedName>
</protein>
<dbReference type="Pfam" id="PF01370">
    <property type="entry name" value="Epimerase"/>
    <property type="match status" value="1"/>
</dbReference>